<dbReference type="OrthoDB" id="43299at2759"/>
<name>K0R6R4_THAOC</name>
<evidence type="ECO:0000313" key="2">
    <source>
        <dbReference type="EMBL" id="EJK44346.1"/>
    </source>
</evidence>
<feature type="compositionally biased region" description="Basic and acidic residues" evidence="1">
    <location>
        <begin position="105"/>
        <end position="118"/>
    </location>
</feature>
<proteinExistence type="predicted"/>
<keyword evidence="3" id="KW-1185">Reference proteome</keyword>
<dbReference type="eggNOG" id="ENOG502SF9D">
    <property type="taxonomic scope" value="Eukaryota"/>
</dbReference>
<dbReference type="Proteomes" id="UP000266841">
    <property type="component" value="Unassembled WGS sequence"/>
</dbReference>
<sequence length="170" mass="18247">MVGTGLRSMVVISMLCMEKSSSFGVPSTTFQESRIPEGVAISNNAPEQIFSAASSRRDWTKRAFSAMVGVGITVTTAASTEPALAAEKGDIIWKTGKSPIVPGQKPRDKSDVKGTRKDPSFLRSISDCKSKCENTPGPEGLAKSKEECLAECQDICCTTYEQCTFAIVPR</sequence>
<evidence type="ECO:0000313" key="3">
    <source>
        <dbReference type="Proteomes" id="UP000266841"/>
    </source>
</evidence>
<dbReference type="AlphaFoldDB" id="K0R6R4"/>
<accession>K0R6R4</accession>
<organism evidence="2 3">
    <name type="scientific">Thalassiosira oceanica</name>
    <name type="common">Marine diatom</name>
    <dbReference type="NCBI Taxonomy" id="159749"/>
    <lineage>
        <taxon>Eukaryota</taxon>
        <taxon>Sar</taxon>
        <taxon>Stramenopiles</taxon>
        <taxon>Ochrophyta</taxon>
        <taxon>Bacillariophyta</taxon>
        <taxon>Coscinodiscophyceae</taxon>
        <taxon>Thalassiosirophycidae</taxon>
        <taxon>Thalassiosirales</taxon>
        <taxon>Thalassiosiraceae</taxon>
        <taxon>Thalassiosira</taxon>
    </lineage>
</organism>
<reference evidence="2 3" key="1">
    <citation type="journal article" date="2012" name="Genome Biol.">
        <title>Genome and low-iron response of an oceanic diatom adapted to chronic iron limitation.</title>
        <authorList>
            <person name="Lommer M."/>
            <person name="Specht M."/>
            <person name="Roy A.S."/>
            <person name="Kraemer L."/>
            <person name="Andreson R."/>
            <person name="Gutowska M.A."/>
            <person name="Wolf J."/>
            <person name="Bergner S.V."/>
            <person name="Schilhabel M.B."/>
            <person name="Klostermeier U.C."/>
            <person name="Beiko R.G."/>
            <person name="Rosenstiel P."/>
            <person name="Hippler M."/>
            <person name="Laroche J."/>
        </authorList>
    </citation>
    <scope>NUCLEOTIDE SEQUENCE [LARGE SCALE GENOMIC DNA]</scope>
    <source>
        <strain evidence="2 3">CCMP1005</strain>
    </source>
</reference>
<evidence type="ECO:0000256" key="1">
    <source>
        <dbReference type="SAM" id="MobiDB-lite"/>
    </source>
</evidence>
<gene>
    <name evidence="2" type="ORF">THAOC_37126</name>
</gene>
<comment type="caution">
    <text evidence="2">The sequence shown here is derived from an EMBL/GenBank/DDBJ whole genome shotgun (WGS) entry which is preliminary data.</text>
</comment>
<dbReference type="EMBL" id="AGNL01049814">
    <property type="protein sequence ID" value="EJK44346.1"/>
    <property type="molecule type" value="Genomic_DNA"/>
</dbReference>
<feature type="region of interest" description="Disordered" evidence="1">
    <location>
        <begin position="96"/>
        <end position="118"/>
    </location>
</feature>
<protein>
    <submittedName>
        <fullName evidence="2">Uncharacterized protein</fullName>
    </submittedName>
</protein>